<dbReference type="CDD" id="cd05259">
    <property type="entry name" value="PCBER_SDR_a"/>
    <property type="match status" value="1"/>
</dbReference>
<dbReference type="Pfam" id="PF05368">
    <property type="entry name" value="NmrA"/>
    <property type="match status" value="1"/>
</dbReference>
<evidence type="ECO:0000256" key="1">
    <source>
        <dbReference type="ARBA" id="ARBA00005725"/>
    </source>
</evidence>
<evidence type="ECO:0000259" key="4">
    <source>
        <dbReference type="Pfam" id="PF05368"/>
    </source>
</evidence>
<accession>A0A9Q0K9P0</accession>
<keyword evidence="3" id="KW-0560">Oxidoreductase</keyword>
<dbReference type="GO" id="GO:0016491">
    <property type="term" value="F:oxidoreductase activity"/>
    <property type="evidence" value="ECO:0007669"/>
    <property type="project" value="UniProtKB-KW"/>
</dbReference>
<evidence type="ECO:0000313" key="5">
    <source>
        <dbReference type="EMBL" id="KAJ4966491.1"/>
    </source>
</evidence>
<dbReference type="InterPro" id="IPR008030">
    <property type="entry name" value="NmrA-like"/>
</dbReference>
<dbReference type="InterPro" id="IPR036291">
    <property type="entry name" value="NAD(P)-bd_dom_sf"/>
</dbReference>
<dbReference type="OrthoDB" id="419598at2759"/>
<dbReference type="PANTHER" id="PTHR43349">
    <property type="entry name" value="PINORESINOL REDUCTASE-RELATED"/>
    <property type="match status" value="1"/>
</dbReference>
<comment type="similarity">
    <text evidence="1">Belongs to the NmrA-type oxidoreductase family. Isoflavone reductase subfamily.</text>
</comment>
<sequence>MAEKSKILIIGGTGYIGKFIVEASAKSEHQTFLLIREKTVSDPAKAPLVEKFKNLGVTLVYGDLYDHESLVKAIKQVDVVISAVGHAQLPDQVKIIAAIKEAGTVKRFFPSEFGNDVDRVHAVEPAKTAFAIKAQIRRTVEAEGIPYTYVSSNFFAGYFLPNLSQPGATAPPREKVVILGDGNPKAIFNKEEDIGTYTIKAVDDPRTLNKVLYLRPPGNIYSFNDLVSLWEKKIGKTLERVYVPEEQVLKNIEEAPVPVNVILSIGHSVFVKGDHTNFEIEPSFGVEASELYPDVKYTTVDEFLDQFV</sequence>
<evidence type="ECO:0000313" key="6">
    <source>
        <dbReference type="Proteomes" id="UP001141806"/>
    </source>
</evidence>
<organism evidence="5 6">
    <name type="scientific">Protea cynaroides</name>
    <dbReference type="NCBI Taxonomy" id="273540"/>
    <lineage>
        <taxon>Eukaryota</taxon>
        <taxon>Viridiplantae</taxon>
        <taxon>Streptophyta</taxon>
        <taxon>Embryophyta</taxon>
        <taxon>Tracheophyta</taxon>
        <taxon>Spermatophyta</taxon>
        <taxon>Magnoliopsida</taxon>
        <taxon>Proteales</taxon>
        <taxon>Proteaceae</taxon>
        <taxon>Protea</taxon>
    </lineage>
</organism>
<protein>
    <recommendedName>
        <fullName evidence="4">NmrA-like domain-containing protein</fullName>
    </recommendedName>
</protein>
<dbReference type="Gene3D" id="3.90.25.10">
    <property type="entry name" value="UDP-galactose 4-epimerase, domain 1"/>
    <property type="match status" value="1"/>
</dbReference>
<dbReference type="SUPFAM" id="SSF51735">
    <property type="entry name" value="NAD(P)-binding Rossmann-fold domains"/>
    <property type="match status" value="1"/>
</dbReference>
<gene>
    <name evidence="5" type="ORF">NE237_018340</name>
</gene>
<keyword evidence="6" id="KW-1185">Reference proteome</keyword>
<evidence type="ECO:0000256" key="2">
    <source>
        <dbReference type="ARBA" id="ARBA00022857"/>
    </source>
</evidence>
<keyword evidence="2" id="KW-0521">NADP</keyword>
<dbReference type="Gene3D" id="3.40.50.720">
    <property type="entry name" value="NAD(P)-binding Rossmann-like Domain"/>
    <property type="match status" value="1"/>
</dbReference>
<name>A0A9Q0K9P0_9MAGN</name>
<evidence type="ECO:0000256" key="3">
    <source>
        <dbReference type="ARBA" id="ARBA00023002"/>
    </source>
</evidence>
<feature type="domain" description="NmrA-like" evidence="4">
    <location>
        <begin position="3"/>
        <end position="304"/>
    </location>
</feature>
<dbReference type="InterPro" id="IPR050608">
    <property type="entry name" value="NmrA-type/Isoflavone_red_sf"/>
</dbReference>
<dbReference type="Proteomes" id="UP001141806">
    <property type="component" value="Unassembled WGS sequence"/>
</dbReference>
<dbReference type="PANTHER" id="PTHR43349:SF35">
    <property type="entry name" value="PHENYLCOUMARAN BENZYLIC ETHER REDUCTASE 1"/>
    <property type="match status" value="1"/>
</dbReference>
<dbReference type="InterPro" id="IPR045312">
    <property type="entry name" value="PCBER-like"/>
</dbReference>
<reference evidence="5" key="1">
    <citation type="journal article" date="2023" name="Plant J.">
        <title>The genome of the king protea, Protea cynaroides.</title>
        <authorList>
            <person name="Chang J."/>
            <person name="Duong T.A."/>
            <person name="Schoeman C."/>
            <person name="Ma X."/>
            <person name="Roodt D."/>
            <person name="Barker N."/>
            <person name="Li Z."/>
            <person name="Van de Peer Y."/>
            <person name="Mizrachi E."/>
        </authorList>
    </citation>
    <scope>NUCLEOTIDE SEQUENCE</scope>
    <source>
        <tissue evidence="5">Young leaves</tissue>
    </source>
</reference>
<dbReference type="AlphaFoldDB" id="A0A9Q0K9P0"/>
<comment type="caution">
    <text evidence="5">The sequence shown here is derived from an EMBL/GenBank/DDBJ whole genome shotgun (WGS) entry which is preliminary data.</text>
</comment>
<proteinExistence type="inferred from homology"/>
<dbReference type="EMBL" id="JAMYWD010000007">
    <property type="protein sequence ID" value="KAJ4966491.1"/>
    <property type="molecule type" value="Genomic_DNA"/>
</dbReference>